<gene>
    <name evidence="1" type="ORF">AL1_10510</name>
</gene>
<evidence type="ECO:0000313" key="1">
    <source>
        <dbReference type="EMBL" id="CBK63567.1"/>
    </source>
</evidence>
<accession>D4IKV5</accession>
<dbReference type="Proteomes" id="UP000008794">
    <property type="component" value="Chromosome"/>
</dbReference>
<name>D4IKV5_9BACT</name>
<organism evidence="1 2">
    <name type="scientific">Alistipes shahii WAL 8301</name>
    <dbReference type="NCBI Taxonomy" id="717959"/>
    <lineage>
        <taxon>Bacteria</taxon>
        <taxon>Pseudomonadati</taxon>
        <taxon>Bacteroidota</taxon>
        <taxon>Bacteroidia</taxon>
        <taxon>Bacteroidales</taxon>
        <taxon>Rikenellaceae</taxon>
        <taxon>Alistipes</taxon>
    </lineage>
</organism>
<dbReference type="AlphaFoldDB" id="D4IKV5"/>
<dbReference type="HOGENOM" id="CLU_1860994_0_0_10"/>
<dbReference type="KEGG" id="ash:AL1_10510"/>
<keyword evidence="2" id="KW-1185">Reference proteome</keyword>
<reference evidence="1 2" key="2">
    <citation type="submission" date="2010-03" db="EMBL/GenBank/DDBJ databases">
        <authorList>
            <person name="Pajon A."/>
        </authorList>
    </citation>
    <scope>NUCLEOTIDE SEQUENCE [LARGE SCALE GENOMIC DNA]</scope>
    <source>
        <strain evidence="1 2">WAL 8301</strain>
    </source>
</reference>
<evidence type="ECO:0000313" key="2">
    <source>
        <dbReference type="Proteomes" id="UP000008794"/>
    </source>
</evidence>
<dbReference type="EMBL" id="FP929032">
    <property type="protein sequence ID" value="CBK63567.1"/>
    <property type="molecule type" value="Genomic_DNA"/>
</dbReference>
<sequence>MIKRPAKQPALCAIPEIEPLGQGYITIVVRISIPIVVGSLPTEEFIVLRVTFLFLPGGQQLLGQRRAKVVTDEYFEQFDFSQTPPEIVAAQCPGARPILNGRFFIVFVAGNSLLENVYTFVNQRIFVLRFIDKGPSQ</sequence>
<reference evidence="1 2" key="1">
    <citation type="submission" date="2010-03" db="EMBL/GenBank/DDBJ databases">
        <title>The genome sequence of Alistipes shahii WAL 8301.</title>
        <authorList>
            <consortium name="metaHIT consortium -- http://www.metahit.eu/"/>
            <person name="Pajon A."/>
            <person name="Turner K."/>
            <person name="Parkhill J."/>
        </authorList>
    </citation>
    <scope>NUCLEOTIDE SEQUENCE [LARGE SCALE GENOMIC DNA]</scope>
    <source>
        <strain evidence="1 2">WAL 8301</strain>
    </source>
</reference>
<proteinExistence type="predicted"/>
<protein>
    <submittedName>
        <fullName evidence="1">Uncharacterized protein</fullName>
    </submittedName>
</protein>